<dbReference type="EMBL" id="AP012057">
    <property type="protein sequence ID" value="BAN00510.1"/>
    <property type="molecule type" value="Genomic_DNA"/>
</dbReference>
<dbReference type="Proteomes" id="UP000011863">
    <property type="component" value="Chromosome"/>
</dbReference>
<dbReference type="SUPFAM" id="SSF52833">
    <property type="entry name" value="Thioredoxin-like"/>
    <property type="match status" value="1"/>
</dbReference>
<sequence length="78" mass="8418">MGLGTQDNLDDAHAFVDDYGTDSFTMLWDESFETWIEIGIQSQPSAVLLAADGTPITGWIGPFPEDDVLQLAAESRAG</sequence>
<reference evidence="1 2" key="1">
    <citation type="journal article" date="2013" name="Int. J. Syst. Evol. Microbiol.">
        <title>Ilumatobacter nonamiense sp. nov. and Ilumatobacter coccineum sp. nov., isolated from seashore sand.</title>
        <authorList>
            <person name="Matsumoto A."/>
            <person name="Kasai H."/>
            <person name="Matsuo Y."/>
            <person name="Shizuri Y."/>
            <person name="Ichikawa N."/>
            <person name="Fujita N."/>
            <person name="Omura S."/>
            <person name="Takahashi Y."/>
        </authorList>
    </citation>
    <scope>NUCLEOTIDE SEQUENCE [LARGE SCALE GENOMIC DNA]</scope>
    <source>
        <strain evidence="2">NBRC 103263 / KCTC 29153 / YM16-304</strain>
    </source>
</reference>
<dbReference type="Gene3D" id="3.40.30.10">
    <property type="entry name" value="Glutaredoxin"/>
    <property type="match status" value="1"/>
</dbReference>
<gene>
    <name evidence="1" type="ORF">YM304_01960</name>
</gene>
<dbReference type="InterPro" id="IPR036249">
    <property type="entry name" value="Thioredoxin-like_sf"/>
</dbReference>
<accession>A0A6C7E0C6</accession>
<keyword evidence="2" id="KW-1185">Reference proteome</keyword>
<dbReference type="AlphaFoldDB" id="A0A6C7E0C6"/>
<dbReference type="RefSeq" id="WP_015439758.1">
    <property type="nucleotide sequence ID" value="NC_020520.1"/>
</dbReference>
<organism evidence="1 2">
    <name type="scientific">Ilumatobacter coccineus (strain NBRC 103263 / KCTC 29153 / YM16-304)</name>
    <dbReference type="NCBI Taxonomy" id="1313172"/>
    <lineage>
        <taxon>Bacteria</taxon>
        <taxon>Bacillati</taxon>
        <taxon>Actinomycetota</taxon>
        <taxon>Acidimicrobiia</taxon>
        <taxon>Acidimicrobiales</taxon>
        <taxon>Ilumatobacteraceae</taxon>
        <taxon>Ilumatobacter</taxon>
    </lineage>
</organism>
<evidence type="ECO:0008006" key="3">
    <source>
        <dbReference type="Google" id="ProtNLM"/>
    </source>
</evidence>
<dbReference type="KEGG" id="aym:YM304_01960"/>
<proteinExistence type="predicted"/>
<dbReference type="OrthoDB" id="9790194at2"/>
<evidence type="ECO:0000313" key="2">
    <source>
        <dbReference type="Proteomes" id="UP000011863"/>
    </source>
</evidence>
<evidence type="ECO:0000313" key="1">
    <source>
        <dbReference type="EMBL" id="BAN00510.1"/>
    </source>
</evidence>
<protein>
    <recommendedName>
        <fullName evidence="3">Thioredoxin-like fold domain-containing protein</fullName>
    </recommendedName>
</protein>
<name>A0A6C7E0C6_ILUCY</name>